<proteinExistence type="inferred from homology"/>
<dbReference type="PROSITE" id="PS00065">
    <property type="entry name" value="D_2_HYDROXYACID_DH_1"/>
    <property type="match status" value="1"/>
</dbReference>
<dbReference type="AlphaFoldDB" id="A0A2T0ZVS7"/>
<reference evidence="8 9" key="1">
    <citation type="submission" date="2018-03" db="EMBL/GenBank/DDBJ databases">
        <title>Genomic Encyclopedia of Archaeal and Bacterial Type Strains, Phase II (KMG-II): from individual species to whole genera.</title>
        <authorList>
            <person name="Goeker M."/>
        </authorList>
    </citation>
    <scope>NUCLEOTIDE SEQUENCE [LARGE SCALE GENOMIC DNA]</scope>
    <source>
        <strain evidence="8 9">DSM 100065</strain>
    </source>
</reference>
<name>A0A2T0ZVS7_9ACTN</name>
<gene>
    <name evidence="8" type="ORF">CLV47_117100</name>
</gene>
<dbReference type="PANTHER" id="PTHR42789:SF1">
    <property type="entry name" value="D-ISOMER SPECIFIC 2-HYDROXYACID DEHYDROGENASE FAMILY PROTEIN (AFU_ORTHOLOGUE AFUA_6G10090)"/>
    <property type="match status" value="1"/>
</dbReference>
<evidence type="ECO:0000256" key="4">
    <source>
        <dbReference type="ARBA" id="ARBA00023027"/>
    </source>
</evidence>
<evidence type="ECO:0000313" key="8">
    <source>
        <dbReference type="EMBL" id="PRZ40461.1"/>
    </source>
</evidence>
<feature type="domain" description="D-isomer specific 2-hydroxyacid dehydrogenase catalytic" evidence="6">
    <location>
        <begin position="37"/>
        <end position="313"/>
    </location>
</feature>
<organism evidence="8 9">
    <name type="scientific">Antricoccus suffuscus</name>
    <dbReference type="NCBI Taxonomy" id="1629062"/>
    <lineage>
        <taxon>Bacteria</taxon>
        <taxon>Bacillati</taxon>
        <taxon>Actinomycetota</taxon>
        <taxon>Actinomycetes</taxon>
        <taxon>Geodermatophilales</taxon>
        <taxon>Antricoccaceae</taxon>
        <taxon>Antricoccus</taxon>
    </lineage>
</organism>
<evidence type="ECO:0000256" key="3">
    <source>
        <dbReference type="ARBA" id="ARBA00023002"/>
    </source>
</evidence>
<comment type="caution">
    <text evidence="8">The sequence shown here is derived from an EMBL/GenBank/DDBJ whole genome shotgun (WGS) entry which is preliminary data.</text>
</comment>
<dbReference type="CDD" id="cd12169">
    <property type="entry name" value="PGDH_like_1"/>
    <property type="match status" value="1"/>
</dbReference>
<keyword evidence="4" id="KW-0520">NAD</keyword>
<dbReference type="Pfam" id="PF00389">
    <property type="entry name" value="2-Hacid_dh"/>
    <property type="match status" value="1"/>
</dbReference>
<dbReference type="InterPro" id="IPR029752">
    <property type="entry name" value="D-isomer_DH_CS1"/>
</dbReference>
<keyword evidence="3 5" id="KW-0560">Oxidoreductase</keyword>
<evidence type="ECO:0000259" key="6">
    <source>
        <dbReference type="Pfam" id="PF00389"/>
    </source>
</evidence>
<dbReference type="Pfam" id="PF02826">
    <property type="entry name" value="2-Hacid_dh_C"/>
    <property type="match status" value="1"/>
</dbReference>
<dbReference type="SUPFAM" id="SSF52283">
    <property type="entry name" value="Formate/glycerate dehydrogenase catalytic domain-like"/>
    <property type="match status" value="1"/>
</dbReference>
<dbReference type="InterPro" id="IPR036291">
    <property type="entry name" value="NAD(P)-bd_dom_sf"/>
</dbReference>
<evidence type="ECO:0000256" key="1">
    <source>
        <dbReference type="ARBA" id="ARBA00005854"/>
    </source>
</evidence>
<evidence type="ECO:0000256" key="2">
    <source>
        <dbReference type="ARBA" id="ARBA00022605"/>
    </source>
</evidence>
<comment type="similarity">
    <text evidence="1 5">Belongs to the D-isomer specific 2-hydroxyacid dehydrogenase family.</text>
</comment>
<dbReference type="InterPro" id="IPR050857">
    <property type="entry name" value="D-2-hydroxyacid_DH"/>
</dbReference>
<dbReference type="InterPro" id="IPR006140">
    <property type="entry name" value="D-isomer_DH_NAD-bd"/>
</dbReference>
<evidence type="ECO:0000256" key="5">
    <source>
        <dbReference type="RuleBase" id="RU003719"/>
    </source>
</evidence>
<dbReference type="Gene3D" id="3.40.50.720">
    <property type="entry name" value="NAD(P)-binding Rossmann-like Domain"/>
    <property type="match status" value="2"/>
</dbReference>
<dbReference type="GO" id="GO:0008652">
    <property type="term" value="P:amino acid biosynthetic process"/>
    <property type="evidence" value="ECO:0007669"/>
    <property type="project" value="UniProtKB-KW"/>
</dbReference>
<feature type="domain" description="D-isomer specific 2-hydroxyacid dehydrogenase NAD-binding" evidence="7">
    <location>
        <begin position="113"/>
        <end position="287"/>
    </location>
</feature>
<evidence type="ECO:0000313" key="9">
    <source>
        <dbReference type="Proteomes" id="UP000237752"/>
    </source>
</evidence>
<keyword evidence="9" id="KW-1185">Reference proteome</keyword>
<dbReference type="EMBL" id="PVUE01000017">
    <property type="protein sequence ID" value="PRZ40461.1"/>
    <property type="molecule type" value="Genomic_DNA"/>
</dbReference>
<dbReference type="Proteomes" id="UP000237752">
    <property type="component" value="Unassembled WGS sequence"/>
</dbReference>
<dbReference type="SUPFAM" id="SSF51735">
    <property type="entry name" value="NAD(P)-binding Rossmann-fold domains"/>
    <property type="match status" value="1"/>
</dbReference>
<accession>A0A2T0ZVS7</accession>
<dbReference type="GO" id="GO:0016616">
    <property type="term" value="F:oxidoreductase activity, acting on the CH-OH group of donors, NAD or NADP as acceptor"/>
    <property type="evidence" value="ECO:0007669"/>
    <property type="project" value="InterPro"/>
</dbReference>
<dbReference type="PANTHER" id="PTHR42789">
    <property type="entry name" value="D-ISOMER SPECIFIC 2-HYDROXYACID DEHYDROGENASE FAMILY PROTEIN (AFU_ORTHOLOGUE AFUA_6G10090)"/>
    <property type="match status" value="1"/>
</dbReference>
<sequence length="319" mass="33947">MLRCVVLDDYQTVATGYPEWAAYADALSVDALSDHISDTDELVARIGEYDVVVAMRERTEINRSLLERLPRLKLIVTTGMRNASIDVTAAAELGITVCGTESATAPTVELTWALILGLARRIVAENNALRSGGPWQSTLGVDLHGRTLGVIGLGRLGSRVARVGTAFGMQTVAWSQNLTADAAAASGARLASSLDELLAVSDVATIHLKLSDRTRGLLGAQQLGAMKPSALLVNTSRAPIIDQAALRDTLAHERLGGVALDVFDVEPLPADDYLRTAPRLLATPHLGYVTEENYGTYFFPQAVEDIAAFAAGKAIRVIG</sequence>
<evidence type="ECO:0000259" key="7">
    <source>
        <dbReference type="Pfam" id="PF02826"/>
    </source>
</evidence>
<dbReference type="OrthoDB" id="117809at2"/>
<keyword evidence="2" id="KW-0028">Amino-acid biosynthesis</keyword>
<dbReference type="GO" id="GO:0051287">
    <property type="term" value="F:NAD binding"/>
    <property type="evidence" value="ECO:0007669"/>
    <property type="project" value="InterPro"/>
</dbReference>
<protein>
    <submittedName>
        <fullName evidence="8">Phosphoglycerate dehydrogenase-like enzyme</fullName>
    </submittedName>
</protein>
<dbReference type="InterPro" id="IPR006139">
    <property type="entry name" value="D-isomer_2_OHA_DH_cat_dom"/>
</dbReference>